<sequence>MSQRSTALAPFPTPRPAADDGGMVVVAGVPDVPAWMVELCRRSGRSVRIEPVPGPVEDRIGLVATLAGRNVLVAGPHDAHPRPGTARVVAAVRDLPSDAAVLTEAAAAAAALDAVVVPVHGVPLSFGERSVGLTEALARGHRVLDAAVERLGADVPGLTVLPRLLRVRPHELVGEELEADLLVLGGPRPRIPARVGLVGCSAVQHAPCPVLLAARPA</sequence>
<evidence type="ECO:0000313" key="2">
    <source>
        <dbReference type="EMBL" id="TQM12078.1"/>
    </source>
</evidence>
<accession>A0A543DRX7</accession>
<evidence type="ECO:0000313" key="3">
    <source>
        <dbReference type="Proteomes" id="UP000315677"/>
    </source>
</evidence>
<organism evidence="2 3">
    <name type="scientific">Pseudonocardia kunmingensis</name>
    <dbReference type="NCBI Taxonomy" id="630975"/>
    <lineage>
        <taxon>Bacteria</taxon>
        <taxon>Bacillati</taxon>
        <taxon>Actinomycetota</taxon>
        <taxon>Actinomycetes</taxon>
        <taxon>Pseudonocardiales</taxon>
        <taxon>Pseudonocardiaceae</taxon>
        <taxon>Pseudonocardia</taxon>
    </lineage>
</organism>
<reference evidence="2 3" key="1">
    <citation type="submission" date="2019-06" db="EMBL/GenBank/DDBJ databases">
        <title>Sequencing the genomes of 1000 actinobacteria strains.</title>
        <authorList>
            <person name="Klenk H.-P."/>
        </authorList>
    </citation>
    <scope>NUCLEOTIDE SEQUENCE [LARGE SCALE GENOMIC DNA]</scope>
    <source>
        <strain evidence="2 3">DSM 45301</strain>
    </source>
</reference>
<dbReference type="Gene3D" id="3.40.50.12370">
    <property type="match status" value="1"/>
</dbReference>
<dbReference type="RefSeq" id="WP_142056463.1">
    <property type="nucleotide sequence ID" value="NZ_VFPA01000002.1"/>
</dbReference>
<dbReference type="AlphaFoldDB" id="A0A543DRX7"/>
<proteinExistence type="predicted"/>
<evidence type="ECO:0000259" key="1">
    <source>
        <dbReference type="Pfam" id="PF00582"/>
    </source>
</evidence>
<dbReference type="EMBL" id="VFPA01000002">
    <property type="protein sequence ID" value="TQM12078.1"/>
    <property type="molecule type" value="Genomic_DNA"/>
</dbReference>
<gene>
    <name evidence="2" type="ORF">FB558_4656</name>
</gene>
<keyword evidence="3" id="KW-1185">Reference proteome</keyword>
<dbReference type="Pfam" id="PF00582">
    <property type="entry name" value="Usp"/>
    <property type="match status" value="1"/>
</dbReference>
<dbReference type="SUPFAM" id="SSF52402">
    <property type="entry name" value="Adenine nucleotide alpha hydrolases-like"/>
    <property type="match status" value="1"/>
</dbReference>
<name>A0A543DRX7_9PSEU</name>
<feature type="domain" description="UspA" evidence="1">
    <location>
        <begin position="87"/>
        <end position="212"/>
    </location>
</feature>
<dbReference type="Proteomes" id="UP000315677">
    <property type="component" value="Unassembled WGS sequence"/>
</dbReference>
<protein>
    <recommendedName>
        <fullName evidence="1">UspA domain-containing protein</fullName>
    </recommendedName>
</protein>
<comment type="caution">
    <text evidence="2">The sequence shown here is derived from an EMBL/GenBank/DDBJ whole genome shotgun (WGS) entry which is preliminary data.</text>
</comment>
<dbReference type="OrthoDB" id="3572908at2"/>
<dbReference type="InterPro" id="IPR006016">
    <property type="entry name" value="UspA"/>
</dbReference>